<keyword evidence="1 2" id="KW-0694">RNA-binding</keyword>
<feature type="region of interest" description="Disordered" evidence="3">
    <location>
        <begin position="115"/>
        <end position="138"/>
    </location>
</feature>
<evidence type="ECO:0000256" key="2">
    <source>
        <dbReference type="PROSITE-ProRule" id="PRU00176"/>
    </source>
</evidence>
<gene>
    <name evidence="5" type="ORF">HPP92_003860</name>
</gene>
<protein>
    <recommendedName>
        <fullName evidence="4">RRM domain-containing protein</fullName>
    </recommendedName>
</protein>
<feature type="domain" description="RRM" evidence="4">
    <location>
        <begin position="39"/>
        <end position="130"/>
    </location>
</feature>
<evidence type="ECO:0000256" key="1">
    <source>
        <dbReference type="ARBA" id="ARBA00022884"/>
    </source>
</evidence>
<sequence>MTTCQLASLGQTQNCYPIVSNNHNPNPKPNPNTGDNLPRKIYVGNVHADIDGRRLHAFFSQYGEIEEGPIGFDRSTGKPKGFALFVYRTVEGARKALEEPNKIFEGHELNCQKATDSNKGRSLASANSKFSGGSVAEPPNTAMNVGGFNASSYGGQVTPSDMGLAQQAAILGQGILGQGMPMNAAVLAMLAAAGQNPSAFGINPAMLATLNPAFAGALGVGVSQTAVSPAAMAQQQGALPLQGYVMGSSGYQNVGFQAPRDSRVHQAFKALQFLPKVVVIMPLLTRVVI</sequence>
<dbReference type="GO" id="GO:0003723">
    <property type="term" value="F:RNA binding"/>
    <property type="evidence" value="ECO:0007669"/>
    <property type="project" value="UniProtKB-UniRule"/>
</dbReference>
<dbReference type="AlphaFoldDB" id="A0A835S713"/>
<evidence type="ECO:0000256" key="3">
    <source>
        <dbReference type="SAM" id="MobiDB-lite"/>
    </source>
</evidence>
<dbReference type="PROSITE" id="PS50102">
    <property type="entry name" value="RRM"/>
    <property type="match status" value="1"/>
</dbReference>
<dbReference type="Pfam" id="PF00076">
    <property type="entry name" value="RRM_1"/>
    <property type="match status" value="1"/>
</dbReference>
<dbReference type="OrthoDB" id="1875751at2759"/>
<dbReference type="InterPro" id="IPR012677">
    <property type="entry name" value="Nucleotide-bd_a/b_plait_sf"/>
</dbReference>
<comment type="caution">
    <text evidence="5">The sequence shown here is derived from an EMBL/GenBank/DDBJ whole genome shotgun (WGS) entry which is preliminary data.</text>
</comment>
<dbReference type="EMBL" id="JADCNM010000001">
    <property type="protein sequence ID" value="KAG0503788.1"/>
    <property type="molecule type" value="Genomic_DNA"/>
</dbReference>
<dbReference type="Gene3D" id="3.30.70.330">
    <property type="match status" value="1"/>
</dbReference>
<organism evidence="5 6">
    <name type="scientific">Vanilla planifolia</name>
    <name type="common">Vanilla</name>
    <dbReference type="NCBI Taxonomy" id="51239"/>
    <lineage>
        <taxon>Eukaryota</taxon>
        <taxon>Viridiplantae</taxon>
        <taxon>Streptophyta</taxon>
        <taxon>Embryophyta</taxon>
        <taxon>Tracheophyta</taxon>
        <taxon>Spermatophyta</taxon>
        <taxon>Magnoliopsida</taxon>
        <taxon>Liliopsida</taxon>
        <taxon>Asparagales</taxon>
        <taxon>Orchidaceae</taxon>
        <taxon>Vanilloideae</taxon>
        <taxon>Vanilleae</taxon>
        <taxon>Vanilla</taxon>
    </lineage>
</organism>
<evidence type="ECO:0000313" key="6">
    <source>
        <dbReference type="Proteomes" id="UP000639772"/>
    </source>
</evidence>
<evidence type="ECO:0000313" key="5">
    <source>
        <dbReference type="EMBL" id="KAG0503788.1"/>
    </source>
</evidence>
<dbReference type="SMART" id="SM00360">
    <property type="entry name" value="RRM"/>
    <property type="match status" value="1"/>
</dbReference>
<dbReference type="SUPFAM" id="SSF54928">
    <property type="entry name" value="RNA-binding domain, RBD"/>
    <property type="match status" value="1"/>
</dbReference>
<proteinExistence type="predicted"/>
<dbReference type="InterPro" id="IPR035979">
    <property type="entry name" value="RBD_domain_sf"/>
</dbReference>
<name>A0A835S713_VANPL</name>
<dbReference type="InterPro" id="IPR000504">
    <property type="entry name" value="RRM_dom"/>
</dbReference>
<accession>A0A835S713</accession>
<dbReference type="PANTHER" id="PTHR11176">
    <property type="entry name" value="BOULE-RELATED"/>
    <property type="match status" value="1"/>
</dbReference>
<dbReference type="Proteomes" id="UP000639772">
    <property type="component" value="Chromosome 1"/>
</dbReference>
<reference evidence="5 6" key="1">
    <citation type="journal article" date="2020" name="Nat. Food">
        <title>A phased Vanilla planifolia genome enables genetic improvement of flavour and production.</title>
        <authorList>
            <person name="Hasing T."/>
            <person name="Tang H."/>
            <person name="Brym M."/>
            <person name="Khazi F."/>
            <person name="Huang T."/>
            <person name="Chambers A.H."/>
        </authorList>
    </citation>
    <scope>NUCLEOTIDE SEQUENCE [LARGE SCALE GENOMIC DNA]</scope>
    <source>
        <tissue evidence="5">Leaf</tissue>
    </source>
</reference>
<evidence type="ECO:0000259" key="4">
    <source>
        <dbReference type="PROSITE" id="PS50102"/>
    </source>
</evidence>